<feature type="transmembrane region" description="Helical" evidence="5">
    <location>
        <begin position="291"/>
        <end position="318"/>
    </location>
</feature>
<evidence type="ECO:0000259" key="6">
    <source>
        <dbReference type="PROSITE" id="PS50850"/>
    </source>
</evidence>
<keyword evidence="3 5" id="KW-1133">Transmembrane helix</keyword>
<evidence type="ECO:0000256" key="1">
    <source>
        <dbReference type="ARBA" id="ARBA00004651"/>
    </source>
</evidence>
<dbReference type="InterPro" id="IPR020846">
    <property type="entry name" value="MFS_dom"/>
</dbReference>
<dbReference type="Proteomes" id="UP000705983">
    <property type="component" value="Unassembled WGS sequence"/>
</dbReference>
<feature type="transmembrane region" description="Helical" evidence="5">
    <location>
        <begin position="207"/>
        <end position="226"/>
    </location>
</feature>
<evidence type="ECO:0000313" key="8">
    <source>
        <dbReference type="Proteomes" id="UP000705983"/>
    </source>
</evidence>
<feature type="transmembrane region" description="Helical" evidence="5">
    <location>
        <begin position="46"/>
        <end position="67"/>
    </location>
</feature>
<dbReference type="Pfam" id="PF07690">
    <property type="entry name" value="MFS_1"/>
    <property type="match status" value="1"/>
</dbReference>
<dbReference type="EMBL" id="JAFFJS010000007">
    <property type="protein sequence ID" value="MBM9434172.1"/>
    <property type="molecule type" value="Genomic_DNA"/>
</dbReference>
<dbReference type="PANTHER" id="PTHR23531">
    <property type="entry name" value="QUINOLENE RESISTANCE PROTEIN NORA"/>
    <property type="match status" value="1"/>
</dbReference>
<feature type="domain" description="Major facilitator superfamily (MFS) profile" evidence="6">
    <location>
        <begin position="167"/>
        <end position="381"/>
    </location>
</feature>
<protein>
    <submittedName>
        <fullName evidence="7">MFS transporter</fullName>
    </submittedName>
</protein>
<comment type="caution">
    <text evidence="7">The sequence shown here is derived from an EMBL/GenBank/DDBJ whole genome shotgun (WGS) entry which is preliminary data.</text>
</comment>
<keyword evidence="8" id="KW-1185">Reference proteome</keyword>
<dbReference type="PROSITE" id="PS50850">
    <property type="entry name" value="MFS"/>
    <property type="match status" value="1"/>
</dbReference>
<comment type="subcellular location">
    <subcellularLocation>
        <location evidence="1">Cell membrane</location>
        <topology evidence="1">Multi-pass membrane protein</topology>
    </subcellularLocation>
</comment>
<feature type="transmembrane region" description="Helical" evidence="5">
    <location>
        <begin position="79"/>
        <end position="97"/>
    </location>
</feature>
<feature type="transmembrane region" description="Helical" evidence="5">
    <location>
        <begin position="357"/>
        <end position="376"/>
    </location>
</feature>
<dbReference type="InterPro" id="IPR052714">
    <property type="entry name" value="MFS_Exporter"/>
</dbReference>
<dbReference type="InterPro" id="IPR005829">
    <property type="entry name" value="Sugar_transporter_CS"/>
</dbReference>
<accession>A0ABS2THP3</accession>
<feature type="transmembrane region" description="Helical" evidence="5">
    <location>
        <begin position="330"/>
        <end position="351"/>
    </location>
</feature>
<keyword evidence="2 5" id="KW-0812">Transmembrane</keyword>
<feature type="transmembrane region" description="Helical" evidence="5">
    <location>
        <begin position="138"/>
        <end position="159"/>
    </location>
</feature>
<feature type="transmembrane region" description="Helical" evidence="5">
    <location>
        <begin position="16"/>
        <end position="40"/>
    </location>
</feature>
<name>A0ABS2THP3_9ACTO</name>
<proteinExistence type="predicted"/>
<feature type="transmembrane region" description="Helical" evidence="5">
    <location>
        <begin position="265"/>
        <end position="285"/>
    </location>
</feature>
<dbReference type="InterPro" id="IPR011701">
    <property type="entry name" value="MFS"/>
</dbReference>
<dbReference type="InterPro" id="IPR036259">
    <property type="entry name" value="MFS_trans_sf"/>
</dbReference>
<evidence type="ECO:0000256" key="3">
    <source>
        <dbReference type="ARBA" id="ARBA00022989"/>
    </source>
</evidence>
<reference evidence="8" key="1">
    <citation type="submission" date="2021-02" db="EMBL/GenBank/DDBJ databases">
        <title>Leucobacter sp. CX169.</title>
        <authorList>
            <person name="Cheng Y."/>
        </authorList>
    </citation>
    <scope>NUCLEOTIDE SEQUENCE [LARGE SCALE GENOMIC DNA]</scope>
    <source>
        <strain evidence="8">JY899</strain>
    </source>
</reference>
<evidence type="ECO:0000313" key="7">
    <source>
        <dbReference type="EMBL" id="MBM9434172.1"/>
    </source>
</evidence>
<dbReference type="PROSITE" id="PS00217">
    <property type="entry name" value="SUGAR_TRANSPORT_2"/>
    <property type="match status" value="1"/>
</dbReference>
<feature type="transmembrane region" description="Helical" evidence="5">
    <location>
        <begin position="232"/>
        <end position="253"/>
    </location>
</feature>
<evidence type="ECO:0000256" key="5">
    <source>
        <dbReference type="SAM" id="Phobius"/>
    </source>
</evidence>
<dbReference type="SUPFAM" id="SSF103473">
    <property type="entry name" value="MFS general substrate transporter"/>
    <property type="match status" value="1"/>
</dbReference>
<dbReference type="RefSeq" id="WP_204736378.1">
    <property type="nucleotide sequence ID" value="NZ_JACEXG010000007.1"/>
</dbReference>
<dbReference type="PANTHER" id="PTHR23531:SF1">
    <property type="entry name" value="QUINOLENE RESISTANCE PROTEIN NORA"/>
    <property type="match status" value="1"/>
</dbReference>
<evidence type="ECO:0000256" key="4">
    <source>
        <dbReference type="ARBA" id="ARBA00023136"/>
    </source>
</evidence>
<evidence type="ECO:0000256" key="2">
    <source>
        <dbReference type="ARBA" id="ARBA00022692"/>
    </source>
</evidence>
<gene>
    <name evidence="7" type="ORF">JVW63_10750</name>
</gene>
<feature type="transmembrane region" description="Helical" evidence="5">
    <location>
        <begin position="165"/>
        <end position="186"/>
    </location>
</feature>
<feature type="transmembrane region" description="Helical" evidence="5">
    <location>
        <begin position="103"/>
        <end position="126"/>
    </location>
</feature>
<sequence length="381" mass="39163">MKSLNNSVLREPGMPLLVIMTVLSFSGFAALLPVAPMWAIEGGADAGGAGLVNGILMLFTVLTQLLVPSALRRFGWEPVLVTGMILLGLPTAGFFLSNSLGSILFFSALRGLGFGVITVTGSALVAELVDPMRRGQAIGIYGLAIAGPQIIFISGGPWLAETVGFGLIFAVGLLPLLGVVPAYLLGKKAERVPKSEGKPPYGQLVRPVVLLLAVTLAGGALISFMAQMTSSAGLSTIALLVLTVTTAVSRWRFGGLADTYGASRFTWPLVVTTVAGMSLLGWAVSDPDSTIVAPLLIGAALVGISYGGLQNLTLVLAFQAVKREHYGSASASWNVGFDAGTGLGSILIGAIATAFSFSTAVLLVGAVSLLTVPVALRGRHS</sequence>
<keyword evidence="4 5" id="KW-0472">Membrane</keyword>
<organism evidence="7 8">
    <name type="scientific">Flaviflexus equikiangi</name>
    <dbReference type="NCBI Taxonomy" id="2758573"/>
    <lineage>
        <taxon>Bacteria</taxon>
        <taxon>Bacillati</taxon>
        <taxon>Actinomycetota</taxon>
        <taxon>Actinomycetes</taxon>
        <taxon>Actinomycetales</taxon>
        <taxon>Actinomycetaceae</taxon>
        <taxon>Flaviflexus</taxon>
    </lineage>
</organism>
<dbReference type="Gene3D" id="1.20.1250.20">
    <property type="entry name" value="MFS general substrate transporter like domains"/>
    <property type="match status" value="1"/>
</dbReference>